<dbReference type="HAMAP" id="MF_01322">
    <property type="entry name" value="RNApol_bact_RpoC"/>
    <property type="match status" value="1"/>
</dbReference>
<evidence type="ECO:0000256" key="8">
    <source>
        <dbReference type="RuleBase" id="RU004279"/>
    </source>
</evidence>
<dbReference type="InterPro" id="IPR042102">
    <property type="entry name" value="RNA_pol_Rpb1_3_sf"/>
</dbReference>
<gene>
    <name evidence="7" type="primary">rpoC</name>
    <name evidence="10" type="ORF">A4H02_08390</name>
</gene>
<evidence type="ECO:0000313" key="11">
    <source>
        <dbReference type="Proteomes" id="UP000094570"/>
    </source>
</evidence>
<keyword evidence="3 7" id="KW-0548">Nucleotidyltransferase</keyword>
<keyword evidence="1 7" id="KW-0240">DNA-directed RNA polymerase</keyword>
<feature type="binding site" evidence="7">
    <location>
        <position position="1078"/>
    </location>
    <ligand>
        <name>Zn(2+)</name>
        <dbReference type="ChEBI" id="CHEBI:29105"/>
        <label>2</label>
    </ligand>
</feature>
<dbReference type="GO" id="GO:0000287">
    <property type="term" value="F:magnesium ion binding"/>
    <property type="evidence" value="ECO:0007669"/>
    <property type="project" value="UniProtKB-UniRule"/>
</dbReference>
<dbReference type="GO" id="GO:0000428">
    <property type="term" value="C:DNA-directed RNA polymerase complex"/>
    <property type="evidence" value="ECO:0007669"/>
    <property type="project" value="UniProtKB-KW"/>
</dbReference>
<dbReference type="Gene3D" id="2.40.50.100">
    <property type="match status" value="4"/>
</dbReference>
<dbReference type="Gene3D" id="2.40.40.20">
    <property type="match status" value="1"/>
</dbReference>
<dbReference type="CDD" id="cd02655">
    <property type="entry name" value="RNAP_beta'_C"/>
    <property type="match status" value="1"/>
</dbReference>
<dbReference type="InterPro" id="IPR012754">
    <property type="entry name" value="DNA-dir_RpoC_beta_prime_bact"/>
</dbReference>
<dbReference type="InterPro" id="IPR006592">
    <property type="entry name" value="RNA_pol_N"/>
</dbReference>
<feature type="binding site" evidence="7">
    <location>
        <position position="1277"/>
    </location>
    <ligand>
        <name>Zn(2+)</name>
        <dbReference type="ChEBI" id="CHEBI:29105"/>
        <label>2</label>
    </ligand>
</feature>
<dbReference type="Proteomes" id="UP000094570">
    <property type="component" value="Unassembled WGS sequence"/>
</dbReference>
<dbReference type="GO" id="GO:0003899">
    <property type="term" value="F:DNA-directed RNA polymerase activity"/>
    <property type="evidence" value="ECO:0007669"/>
    <property type="project" value="UniProtKB-UniRule"/>
</dbReference>
<dbReference type="Pfam" id="PF05000">
    <property type="entry name" value="RNA_pol_Rpb1_4"/>
    <property type="match status" value="1"/>
</dbReference>
<dbReference type="InterPro" id="IPR045867">
    <property type="entry name" value="DNA-dir_RpoC_beta_prime"/>
</dbReference>
<evidence type="ECO:0000256" key="6">
    <source>
        <dbReference type="ARBA" id="ARBA00048552"/>
    </source>
</evidence>
<dbReference type="STRING" id="1008305.A4H02_08390"/>
<dbReference type="GO" id="GO:0003677">
    <property type="term" value="F:DNA binding"/>
    <property type="evidence" value="ECO:0007669"/>
    <property type="project" value="UniProtKB-UniRule"/>
</dbReference>
<dbReference type="InterPro" id="IPR038120">
    <property type="entry name" value="Rpb1_funnel_sf"/>
</dbReference>
<sequence>MSSSFKRKIAAVKIGIASPEVIRSWSSGEVKKAETINYRTFKPEKDGLFCERIFGPVKDYECACGKYSGKKYEGTVCEKCGVRVESKEARRRRFGHIELAAPVTHVWFLKNTPSVIATLLDMSVKDIENIVYFGSRRVNERVFIVTDPKNTPFIKGSILNQTEYEIYAKKWDFDVSPAYIVKEPRVPLVSEIDGEVHIKHEKTHTDRDLYWIVVKNAVKVELRVLTGMELKVKDGAQVSQGEEIVPERHVEAIYAPFDGTVEVDEFSETITIKPLPTSKNTPITFSLPYGVRVLVKNGEKVKKGHQLTTETVLPSVVAPVSGTLRYSKQLNLRPLENGNYEVLANGVIYIENVQQVKQYPVFEGAYIYVQDGDTVKAGDVLADRFLFEEEKLTVEEYKLFNQYYHGKFVVEEQVENDKPIVVVTNIDPEVAAETGLTKGQIITQQDFEAYSRIYPGKIEAETGALAIKKLLQSLDLEVMKAELEAELQKIPKSSVRAKKLLKKLSLVKSLLNSGTKPEWMVLEVLPVVPPEIRPMIQIDGGRFATTDLNDLYRRVIMRNNRLKKLLEMNAPDVIVRNEKRMLQEAVDNLIYNGKIGKAYVDRNGRPLKSLTDLIRGKKGRFRRNLLGKRVDYSGRAVIVVGPHLKIHECGLPKKMALELFEPFVIAELSKEENVEVTQAKAKKYKKELQREDPRAWEKLEKVIQGRVVLLNRAPTLHRMSIQAFEPKLIEGNAIQLHPLVCPPFNADFDGDQMAVHLPLSPAAQAEARLLMLSRYNIISPAHGKPISMPGKDIVAGIYYLTMVGKDYDQIQPEQIKWKFASPEEAEIAYEFGFIKLHEPILININGKVIKSTFGRVIFNSILPEDLRDYNKTFGKNGIKDVVYKTFKQYGIDRTADLLDDIKDLGFHYATVSGLTISLKDLKISPRKKEIVEAALKKVEQIERLYEEGFLSDEEKYKETIKIWNDATSEIQEETYRHLGEDPFNPVFIMVDSGARGNKDQLKQLSGMRGLMADPSGRTIEIPIISNFREGLSMLEFFISTHGARKGSADTALRTSSAGYLTRRLVDVVQSVVITEPDCGTHEGVRARILKSSDNFVVEKIEDFIFSRVLARDVYEPGTGNVLMNPETGKLYTRDTLINDDDARFLSNYRKRVKVVEEMEFDVTSGNIPEFYAEIVERIDLGDEVIHPETELDWGIVKKLRDAGIRSVRVKVYPVVGNVVAEDVVWDKNKQKQIAVEEEQIDPVVAKLLEENGVESIVVRPEIYVRTPLTCESETGVCAKCYGLDLSNHKIVNVGEAVGIIAAQSIGEPGTQLTMRTFHTGGIATTADITQGLPRVEELFEARKKTKDPEGVFSKVKGTVVDISQDEPKKIYVQDELGAIHEYEVPPRVRVNVVIGQKVLPGQSLTSGSLKVRKILEDLGTEETAIYLLKEIKKVYVQQGVDIHDKHFELIIRQMLNKGEVIDAGDTDFLPGELVPISLLNKVNKEIMEGNARIEINRKRVLGKALARHIIVKDENGEILELAKEGEEVTEELIEKLIKYGIKEVVVLTSDKELETYQIAPKETVKYRRRLLRITQASLEYEGWLSAASFQQTQQVLTDAAVRGAIDYLKGLKENVIVGQLIPAGTGFQIFANVQYEETPRAAQEEKFGTTDSSRA</sequence>
<feature type="binding site" evidence="7">
    <location>
        <position position="751"/>
    </location>
    <ligand>
        <name>Mg(2+)</name>
        <dbReference type="ChEBI" id="CHEBI:18420"/>
    </ligand>
</feature>
<dbReference type="Gene3D" id="1.10.1790.20">
    <property type="match status" value="1"/>
</dbReference>
<keyword evidence="4 7" id="KW-0479">Metal-binding</keyword>
<evidence type="ECO:0000256" key="3">
    <source>
        <dbReference type="ARBA" id="ARBA00022695"/>
    </source>
</evidence>
<comment type="caution">
    <text evidence="10">The sequence shown here is derived from an EMBL/GenBank/DDBJ whole genome shotgun (WGS) entry which is preliminary data.</text>
</comment>
<keyword evidence="7" id="KW-0862">Zinc</keyword>
<dbReference type="Gene3D" id="1.10.40.90">
    <property type="match status" value="1"/>
</dbReference>
<dbReference type="CDD" id="cd01609">
    <property type="entry name" value="RNAP_beta'_N"/>
    <property type="match status" value="1"/>
</dbReference>
<dbReference type="SUPFAM" id="SSF64484">
    <property type="entry name" value="beta and beta-prime subunits of DNA dependent RNA-polymerase"/>
    <property type="match status" value="1"/>
</dbReference>
<dbReference type="InterPro" id="IPR007083">
    <property type="entry name" value="RNA_pol_Rpb1_4"/>
</dbReference>
<name>A0A1E3G0U9_9BACT</name>
<evidence type="ECO:0000256" key="2">
    <source>
        <dbReference type="ARBA" id="ARBA00022679"/>
    </source>
</evidence>
<dbReference type="Pfam" id="PF04998">
    <property type="entry name" value="RNA_pol_Rpb1_5"/>
    <property type="match status" value="1"/>
</dbReference>
<dbReference type="OrthoDB" id="9815296at2"/>
<dbReference type="Pfam" id="PF04983">
    <property type="entry name" value="RNA_pol_Rpb1_3"/>
    <property type="match status" value="1"/>
</dbReference>
<dbReference type="Gene3D" id="1.10.132.30">
    <property type="match status" value="1"/>
</dbReference>
<dbReference type="InterPro" id="IPR007080">
    <property type="entry name" value="RNA_pol_Rpb1_1"/>
</dbReference>
<dbReference type="InterPro" id="IPR007066">
    <property type="entry name" value="RNA_pol_Rpb1_3"/>
</dbReference>
<dbReference type="InterPro" id="IPR044893">
    <property type="entry name" value="RNA_pol_Rpb1_clamp_domain"/>
</dbReference>
<comment type="cofactor">
    <cofactor evidence="7">
        <name>Zn(2+)</name>
        <dbReference type="ChEBI" id="CHEBI:29105"/>
    </cofactor>
    <text evidence="7">Binds 2 Zn(2+) ions per subunit.</text>
</comment>
<evidence type="ECO:0000256" key="1">
    <source>
        <dbReference type="ARBA" id="ARBA00022478"/>
    </source>
</evidence>
<comment type="catalytic activity">
    <reaction evidence="6 7 8">
        <text>RNA(n) + a ribonucleoside 5'-triphosphate = RNA(n+1) + diphosphate</text>
        <dbReference type="Rhea" id="RHEA:21248"/>
        <dbReference type="Rhea" id="RHEA-COMP:14527"/>
        <dbReference type="Rhea" id="RHEA-COMP:17342"/>
        <dbReference type="ChEBI" id="CHEBI:33019"/>
        <dbReference type="ChEBI" id="CHEBI:61557"/>
        <dbReference type="ChEBI" id="CHEBI:140395"/>
        <dbReference type="EC" id="2.7.7.6"/>
    </reaction>
</comment>
<feature type="binding site" evidence="7">
    <location>
        <position position="64"/>
    </location>
    <ligand>
        <name>Zn(2+)</name>
        <dbReference type="ChEBI" id="CHEBI:29105"/>
        <label>1</label>
    </ligand>
</feature>
<dbReference type="EMBL" id="LWAF01000016">
    <property type="protein sequence ID" value="ODN29874.1"/>
    <property type="molecule type" value="Genomic_DNA"/>
</dbReference>
<dbReference type="Pfam" id="PF00623">
    <property type="entry name" value="RNA_pol_Rpb1_2"/>
    <property type="match status" value="1"/>
</dbReference>
<dbReference type="Pfam" id="PF04997">
    <property type="entry name" value="RNA_pol_Rpb1_1"/>
    <property type="match status" value="2"/>
</dbReference>
<dbReference type="GO" id="GO:0006351">
    <property type="term" value="P:DNA-templated transcription"/>
    <property type="evidence" value="ECO:0007669"/>
    <property type="project" value="UniProtKB-UniRule"/>
</dbReference>
<dbReference type="Gene3D" id="1.10.150.390">
    <property type="match status" value="1"/>
</dbReference>
<dbReference type="GO" id="GO:0008270">
    <property type="term" value="F:zinc ion binding"/>
    <property type="evidence" value="ECO:0007669"/>
    <property type="project" value="UniProtKB-UniRule"/>
</dbReference>
<feature type="binding site" evidence="7">
    <location>
        <position position="80"/>
    </location>
    <ligand>
        <name>Zn(2+)</name>
        <dbReference type="ChEBI" id="CHEBI:29105"/>
        <label>1</label>
    </ligand>
</feature>
<evidence type="ECO:0000256" key="7">
    <source>
        <dbReference type="HAMAP-Rule" id="MF_01322"/>
    </source>
</evidence>
<feature type="binding site" evidence="7">
    <location>
        <position position="1280"/>
    </location>
    <ligand>
        <name>Zn(2+)</name>
        <dbReference type="ChEBI" id="CHEBI:29105"/>
        <label>2</label>
    </ligand>
</feature>
<comment type="similarity">
    <text evidence="7 8">Belongs to the RNA polymerase beta' chain family.</text>
</comment>
<accession>A0A1E3G0U9</accession>
<feature type="binding site" evidence="7">
    <location>
        <position position="62"/>
    </location>
    <ligand>
        <name>Zn(2+)</name>
        <dbReference type="ChEBI" id="CHEBI:29105"/>
        <label>1</label>
    </ligand>
</feature>
<dbReference type="PANTHER" id="PTHR19376:SF54">
    <property type="entry name" value="DNA-DIRECTED RNA POLYMERASE SUBUNIT BETA"/>
    <property type="match status" value="1"/>
</dbReference>
<reference evidence="11" key="1">
    <citation type="submission" date="2016-04" db="EMBL/GenBank/DDBJ databases">
        <title>The genome sequence project of a novel Fervidobacterium isolate from a hot spring in Thailand.</title>
        <authorList>
            <person name="Gonzalez J.M."/>
            <person name="Cuecas A."/>
            <person name="Kanoksilapatham W."/>
        </authorList>
    </citation>
    <scope>NUCLEOTIDE SEQUENCE [LARGE SCALE GENOMIC DNA]</scope>
    <source>
        <strain evidence="11">FC2004</strain>
    </source>
</reference>
<keyword evidence="7" id="KW-0460">Magnesium</keyword>
<evidence type="ECO:0000259" key="9">
    <source>
        <dbReference type="SMART" id="SM00663"/>
    </source>
</evidence>
<feature type="domain" description="RNA polymerase N-terminal" evidence="9">
    <location>
        <begin position="518"/>
        <end position="801"/>
    </location>
</feature>
<protein>
    <recommendedName>
        <fullName evidence="7">DNA-directed RNA polymerase subunit beta'</fullName>
        <shortName evidence="7">RNAP subunit beta'</shortName>
        <ecNumber evidence="7">2.7.7.6</ecNumber>
    </recommendedName>
    <alternativeName>
        <fullName evidence="7">RNA polymerase subunit beta'</fullName>
    </alternativeName>
    <alternativeName>
        <fullName evidence="7">Transcriptase subunit beta'</fullName>
    </alternativeName>
</protein>
<organism evidence="10 11">
    <name type="scientific">Fervidobacterium thailandense</name>
    <dbReference type="NCBI Taxonomy" id="1008305"/>
    <lineage>
        <taxon>Bacteria</taxon>
        <taxon>Thermotogati</taxon>
        <taxon>Thermotogota</taxon>
        <taxon>Thermotogae</taxon>
        <taxon>Thermotogales</taxon>
        <taxon>Fervidobacteriaceae</taxon>
        <taxon>Fervidobacterium</taxon>
    </lineage>
</organism>
<feature type="binding site" evidence="7">
    <location>
        <position position="77"/>
    </location>
    <ligand>
        <name>Zn(2+)</name>
        <dbReference type="ChEBI" id="CHEBI:29105"/>
        <label>1</label>
    </ligand>
</feature>
<feature type="binding site" evidence="7">
    <location>
        <position position="1270"/>
    </location>
    <ligand>
        <name>Zn(2+)</name>
        <dbReference type="ChEBI" id="CHEBI:29105"/>
        <label>2</label>
    </ligand>
</feature>
<dbReference type="Gene3D" id="1.10.274.100">
    <property type="entry name" value="RNA polymerase Rpb1, domain 3"/>
    <property type="match status" value="1"/>
</dbReference>
<keyword evidence="5 7" id="KW-0804">Transcription</keyword>
<dbReference type="PANTHER" id="PTHR19376">
    <property type="entry name" value="DNA-DIRECTED RNA POLYMERASE"/>
    <property type="match status" value="1"/>
</dbReference>
<evidence type="ECO:0000256" key="4">
    <source>
        <dbReference type="ARBA" id="ARBA00022723"/>
    </source>
</evidence>
<dbReference type="EC" id="2.7.7.6" evidence="7"/>
<feature type="binding site" evidence="7">
    <location>
        <position position="749"/>
    </location>
    <ligand>
        <name>Mg(2+)</name>
        <dbReference type="ChEBI" id="CHEBI:18420"/>
    </ligand>
</feature>
<dbReference type="InterPro" id="IPR007081">
    <property type="entry name" value="RNA_pol_Rpb1_5"/>
</dbReference>
<evidence type="ECO:0000256" key="5">
    <source>
        <dbReference type="ARBA" id="ARBA00023163"/>
    </source>
</evidence>
<proteinExistence type="inferred from homology"/>
<keyword evidence="2 7" id="KW-0808">Transferase</keyword>
<keyword evidence="11" id="KW-1185">Reference proteome</keyword>
<comment type="subunit">
    <text evidence="7">The RNAP catalytic core consists of 2 alpha, 1 beta, 1 beta' and 1 omega subunit. When a sigma factor is associated with the core the holoenzyme is formed, which can initiate transcription.</text>
</comment>
<feature type="binding site" evidence="7">
    <location>
        <position position="747"/>
    </location>
    <ligand>
        <name>Mg(2+)</name>
        <dbReference type="ChEBI" id="CHEBI:18420"/>
    </ligand>
</feature>
<comment type="function">
    <text evidence="7 8">DNA-dependent RNA polymerase catalyzes the transcription of DNA into RNA using the four ribonucleoside triphosphates as substrates.</text>
</comment>
<dbReference type="SMART" id="SM00663">
    <property type="entry name" value="RPOLA_N"/>
    <property type="match status" value="1"/>
</dbReference>
<evidence type="ECO:0000313" key="10">
    <source>
        <dbReference type="EMBL" id="ODN29874.1"/>
    </source>
</evidence>
<comment type="cofactor">
    <cofactor evidence="7">
        <name>Mg(2+)</name>
        <dbReference type="ChEBI" id="CHEBI:18420"/>
    </cofactor>
    <text evidence="7">Binds 1 Mg(2+) ion per subunit.</text>
</comment>
<dbReference type="Gene3D" id="4.10.860.120">
    <property type="entry name" value="RNA polymerase II, clamp domain"/>
    <property type="match status" value="1"/>
</dbReference>
<dbReference type="InterPro" id="IPR000722">
    <property type="entry name" value="RNA_pol_asu"/>
</dbReference>